<feature type="compositionally biased region" description="Low complexity" evidence="1">
    <location>
        <begin position="230"/>
        <end position="246"/>
    </location>
</feature>
<evidence type="ECO:0000313" key="3">
    <source>
        <dbReference type="Proteomes" id="UP000198287"/>
    </source>
</evidence>
<keyword evidence="3" id="KW-1185">Reference proteome</keyword>
<dbReference type="EMBL" id="LNIX01000014">
    <property type="protein sequence ID" value="OXA46932.1"/>
    <property type="molecule type" value="Genomic_DNA"/>
</dbReference>
<name>A0A226DN17_FOLCA</name>
<dbReference type="AlphaFoldDB" id="A0A226DN17"/>
<accession>A0A226DN17</accession>
<sequence length="259" mass="27883">MTPTGGGGGGNASSLDPPPTTVAAFNHNSTILKPKGKGGQKDDFSLRLVDCLPIVKLFVVLLQTTGWAEPKCRTTDLTGGLMALAQRLTLSEELADFALPGYFTFTTLLTLKIDPLLEQIASVFAAYLMVGGIKCSAVMYAYQGVGVTDCQKMTGPWDQYYMSHRTKKATVCDKPLTTEWLRMQDFFPEVDVVGSTLEFSENLYDDGLDTLTPTAYEANTLNQTGEKGKPSQPSSSSSGSKCPPGQTKDELSGKCKKGH</sequence>
<reference evidence="2 3" key="1">
    <citation type="submission" date="2015-12" db="EMBL/GenBank/DDBJ databases">
        <title>The genome of Folsomia candida.</title>
        <authorList>
            <person name="Faddeeva A."/>
            <person name="Derks M.F."/>
            <person name="Anvar Y."/>
            <person name="Smit S."/>
            <person name="Van Straalen N."/>
            <person name="Roelofs D."/>
        </authorList>
    </citation>
    <scope>NUCLEOTIDE SEQUENCE [LARGE SCALE GENOMIC DNA]</scope>
    <source>
        <strain evidence="2 3">VU population</strain>
        <tissue evidence="2">Whole body</tissue>
    </source>
</reference>
<evidence type="ECO:0000256" key="1">
    <source>
        <dbReference type="SAM" id="MobiDB-lite"/>
    </source>
</evidence>
<comment type="caution">
    <text evidence="2">The sequence shown here is derived from an EMBL/GenBank/DDBJ whole genome shotgun (WGS) entry which is preliminary data.</text>
</comment>
<organism evidence="2 3">
    <name type="scientific">Folsomia candida</name>
    <name type="common">Springtail</name>
    <dbReference type="NCBI Taxonomy" id="158441"/>
    <lineage>
        <taxon>Eukaryota</taxon>
        <taxon>Metazoa</taxon>
        <taxon>Ecdysozoa</taxon>
        <taxon>Arthropoda</taxon>
        <taxon>Hexapoda</taxon>
        <taxon>Collembola</taxon>
        <taxon>Entomobryomorpha</taxon>
        <taxon>Isotomoidea</taxon>
        <taxon>Isotomidae</taxon>
        <taxon>Proisotominae</taxon>
        <taxon>Folsomia</taxon>
    </lineage>
</organism>
<gene>
    <name evidence="2" type="ORF">Fcan01_18533</name>
</gene>
<protein>
    <submittedName>
        <fullName evidence="2">Uncharacterized protein</fullName>
    </submittedName>
</protein>
<proteinExistence type="predicted"/>
<dbReference type="Proteomes" id="UP000198287">
    <property type="component" value="Unassembled WGS sequence"/>
</dbReference>
<evidence type="ECO:0000313" key="2">
    <source>
        <dbReference type="EMBL" id="OXA46932.1"/>
    </source>
</evidence>
<feature type="region of interest" description="Disordered" evidence="1">
    <location>
        <begin position="218"/>
        <end position="259"/>
    </location>
</feature>